<sequence>MSSDPKLMKRFQPFSSGVHMARLEMALMDLE</sequence>
<gene>
    <name evidence="1" type="ORF">FOMG_18608</name>
</gene>
<dbReference type="HOGENOM" id="CLU_3399462_0_0_1"/>
<dbReference type="Proteomes" id="UP000030703">
    <property type="component" value="Unassembled WGS sequence"/>
</dbReference>
<reference evidence="1" key="2">
    <citation type="submission" date="2012-05" db="EMBL/GenBank/DDBJ databases">
        <title>Annotation of the Genome Sequence of Fusarium oxysporum f. sp. melonis 26406.</title>
        <authorList>
            <consortium name="The Broad Institute Genomics Platform"/>
            <person name="Ma L.-J."/>
            <person name="Corby-Kistler H."/>
            <person name="Broz K."/>
            <person name="Gale L.R."/>
            <person name="Jonkers W."/>
            <person name="O'Donnell K."/>
            <person name="Ploetz R."/>
            <person name="Steinberg C."/>
            <person name="Schwartz D.C."/>
            <person name="VanEtten H."/>
            <person name="Zhou S."/>
            <person name="Young S.K."/>
            <person name="Zeng Q."/>
            <person name="Gargeya S."/>
            <person name="Fitzgerald M."/>
            <person name="Abouelleil A."/>
            <person name="Alvarado L."/>
            <person name="Chapman S.B."/>
            <person name="Gainer-Dewar J."/>
            <person name="Goldberg J."/>
            <person name="Griggs A."/>
            <person name="Gujja S."/>
            <person name="Hansen M."/>
            <person name="Howarth C."/>
            <person name="Imamovic A."/>
            <person name="Ireland A."/>
            <person name="Larimer J."/>
            <person name="McCowan C."/>
            <person name="Murphy C."/>
            <person name="Pearson M."/>
            <person name="Poon T.W."/>
            <person name="Priest M."/>
            <person name="Roberts A."/>
            <person name="Saif S."/>
            <person name="Shea T."/>
            <person name="Sykes S."/>
            <person name="Wortman J."/>
            <person name="Nusbaum C."/>
            <person name="Birren B."/>
        </authorList>
    </citation>
    <scope>NUCLEOTIDE SEQUENCE</scope>
    <source>
        <strain evidence="1">26406</strain>
    </source>
</reference>
<dbReference type="EMBL" id="JH659462">
    <property type="protein sequence ID" value="EXK24690.1"/>
    <property type="molecule type" value="Genomic_DNA"/>
</dbReference>
<evidence type="ECO:0000313" key="1">
    <source>
        <dbReference type="EMBL" id="EXK24690.1"/>
    </source>
</evidence>
<dbReference type="VEuPathDB" id="FungiDB:FOMG_18608"/>
<name>W9YZW5_FUSOX</name>
<proteinExistence type="predicted"/>
<accession>W9YZW5</accession>
<reference evidence="1" key="1">
    <citation type="submission" date="2012-04" db="EMBL/GenBank/DDBJ databases">
        <title>The Genome Sequence of Fusarium oxysporum melonis.</title>
        <authorList>
            <consortium name="The Broad Institute Genome Sequencing Platform"/>
            <person name="Ma L.-J."/>
            <person name="Gale L.R."/>
            <person name="Schwartz D.C."/>
            <person name="Zhou S."/>
            <person name="Corby-Kistler H."/>
            <person name="Young S.K."/>
            <person name="Zeng Q."/>
            <person name="Gargeya S."/>
            <person name="Fitzgerald M."/>
            <person name="Haas B."/>
            <person name="Abouelleil A."/>
            <person name="Alvarado L."/>
            <person name="Arachchi H.M."/>
            <person name="Berlin A."/>
            <person name="Brown A."/>
            <person name="Chapman S.B."/>
            <person name="Chen Z."/>
            <person name="Dunbar C."/>
            <person name="Freedman E."/>
            <person name="Gearin G."/>
            <person name="Goldberg J."/>
            <person name="Griggs A."/>
            <person name="Gujja S."/>
            <person name="Heiman D."/>
            <person name="Howarth C."/>
            <person name="Larson L."/>
            <person name="Lui A."/>
            <person name="MacDonald P.J.P."/>
            <person name="Montmayeur A."/>
            <person name="Murphy C."/>
            <person name="Neiman D."/>
            <person name="Pearson M."/>
            <person name="Priest M."/>
            <person name="Roberts A."/>
            <person name="Saif S."/>
            <person name="Shea T."/>
            <person name="Shenoy N."/>
            <person name="Sisk P."/>
            <person name="Stolte C."/>
            <person name="Sykes S."/>
            <person name="Wortman J."/>
            <person name="Nusbaum C."/>
            <person name="Birren B."/>
        </authorList>
    </citation>
    <scope>NUCLEOTIDE SEQUENCE</scope>
    <source>
        <strain evidence="1">26406</strain>
    </source>
</reference>
<dbReference type="AlphaFoldDB" id="W9YZW5"/>
<protein>
    <submittedName>
        <fullName evidence="1">Uncharacterized protein</fullName>
    </submittedName>
</protein>
<organism evidence="1">
    <name type="scientific">Fusarium oxysporum f. sp. melonis 26406</name>
    <dbReference type="NCBI Taxonomy" id="1089452"/>
    <lineage>
        <taxon>Eukaryota</taxon>
        <taxon>Fungi</taxon>
        <taxon>Dikarya</taxon>
        <taxon>Ascomycota</taxon>
        <taxon>Pezizomycotina</taxon>
        <taxon>Sordariomycetes</taxon>
        <taxon>Hypocreomycetidae</taxon>
        <taxon>Hypocreales</taxon>
        <taxon>Nectriaceae</taxon>
        <taxon>Fusarium</taxon>
        <taxon>Fusarium oxysporum species complex</taxon>
    </lineage>
</organism>